<proteinExistence type="predicted"/>
<gene>
    <name evidence="1" type="ORF">BJP37_13225</name>
</gene>
<dbReference type="AlphaFoldDB" id="A0A1U7N1L0"/>
<sequence>MRKEYDFSKGKRGAVIPSKGKTRITIYLDDEILALFREQAETAGIGYQTLINEALKKHILLPNEQPLTQGDLRRILREELSDKVGWANGHD</sequence>
<keyword evidence="2" id="KW-1185">Reference proteome</keyword>
<comment type="caution">
    <text evidence="1">The sequence shown here is derived from an EMBL/GenBank/DDBJ whole genome shotgun (WGS) entry which is preliminary data.</text>
</comment>
<dbReference type="EMBL" id="MKZS01000001">
    <property type="protein sequence ID" value="OLT59840.1"/>
    <property type="molecule type" value="Genomic_DNA"/>
</dbReference>
<dbReference type="InterPro" id="IPR025528">
    <property type="entry name" value="BrnA_antitoxin"/>
</dbReference>
<dbReference type="RefSeq" id="WP_075899550.1">
    <property type="nucleotide sequence ID" value="NZ_MKZS01000001.1"/>
</dbReference>
<evidence type="ECO:0000313" key="2">
    <source>
        <dbReference type="Proteomes" id="UP000186657"/>
    </source>
</evidence>
<accession>A0A1U7N1L0</accession>
<organism evidence="1 2">
    <name type="scientific">Moorena bouillonii PNG</name>
    <dbReference type="NCBI Taxonomy" id="568701"/>
    <lineage>
        <taxon>Bacteria</taxon>
        <taxon>Bacillati</taxon>
        <taxon>Cyanobacteriota</taxon>
        <taxon>Cyanophyceae</taxon>
        <taxon>Coleofasciculales</taxon>
        <taxon>Coleofasciculaceae</taxon>
        <taxon>Moorena</taxon>
    </lineage>
</organism>
<dbReference type="Proteomes" id="UP000186657">
    <property type="component" value="Unassembled WGS sequence"/>
</dbReference>
<reference evidence="1 2" key="1">
    <citation type="submission" date="2016-10" db="EMBL/GenBank/DDBJ databases">
        <title>Comparative genomics uncovers the prolific and rare metabolic potential of the cyanobacterial genus Moorea.</title>
        <authorList>
            <person name="Leao T."/>
            <person name="Castelao G."/>
            <person name="Korobeynikov A."/>
            <person name="Monroe E.A."/>
            <person name="Podell S."/>
            <person name="Glukhov E."/>
            <person name="Allen E."/>
            <person name="Gerwick W.H."/>
            <person name="Gerwick L."/>
        </authorList>
    </citation>
    <scope>NUCLEOTIDE SEQUENCE [LARGE SCALE GENOMIC DNA]</scope>
    <source>
        <strain evidence="1 2">PNG5-198</strain>
    </source>
</reference>
<name>A0A1U7N1L0_9CYAN</name>
<protein>
    <submittedName>
        <fullName evidence="1">CopG family transcriptional regulator</fullName>
    </submittedName>
</protein>
<evidence type="ECO:0000313" key="1">
    <source>
        <dbReference type="EMBL" id="OLT59840.1"/>
    </source>
</evidence>
<dbReference type="Pfam" id="PF14384">
    <property type="entry name" value="BrnA_antitoxin"/>
    <property type="match status" value="1"/>
</dbReference>